<reference evidence="3" key="1">
    <citation type="journal article" date="2018" name="Genome Biol.">
        <title>SKESA: strategic k-mer extension for scrupulous assemblies.</title>
        <authorList>
            <person name="Souvorov A."/>
            <person name="Agarwala R."/>
            <person name="Lipman D.J."/>
        </authorList>
    </citation>
    <scope>NUCLEOTIDE SEQUENCE</scope>
    <source>
        <strain evidence="3">13-0153</strain>
    </source>
</reference>
<evidence type="ECO:0000313" key="3">
    <source>
        <dbReference type="EMBL" id="HAE3210437.1"/>
    </source>
</evidence>
<reference evidence="3" key="2">
    <citation type="submission" date="2018-07" db="EMBL/GenBank/DDBJ databases">
        <authorList>
            <consortium name="NCBI Pathogen Detection Project"/>
        </authorList>
    </citation>
    <scope>NUCLEOTIDE SEQUENCE</scope>
    <source>
        <strain evidence="3">13-0153</strain>
    </source>
</reference>
<proteinExistence type="predicted"/>
<comment type="caution">
    <text evidence="3">The sequence shown here is derived from an EMBL/GenBank/DDBJ whole genome shotgun (WGS) entry which is preliminary data.</text>
</comment>
<dbReference type="Pfam" id="PF03050">
    <property type="entry name" value="DDE_Tnp_IS66"/>
    <property type="match status" value="1"/>
</dbReference>
<dbReference type="InterPro" id="IPR052344">
    <property type="entry name" value="Transposase-related"/>
</dbReference>
<dbReference type="PANTHER" id="PTHR33678">
    <property type="entry name" value="BLL1576 PROTEIN"/>
    <property type="match status" value="1"/>
</dbReference>
<evidence type="ECO:0000259" key="2">
    <source>
        <dbReference type="Pfam" id="PF13817"/>
    </source>
</evidence>
<feature type="domain" description="Transposase IS66 C-terminal" evidence="2">
    <location>
        <begin position="138"/>
        <end position="175"/>
    </location>
</feature>
<dbReference type="InterPro" id="IPR004291">
    <property type="entry name" value="Transposase_IS66_central"/>
</dbReference>
<feature type="domain" description="Transposase IS66 central" evidence="1">
    <location>
        <begin position="1"/>
        <end position="131"/>
    </location>
</feature>
<accession>A0A729G5Q9</accession>
<protein>
    <submittedName>
        <fullName evidence="3">IS66 family transposase</fullName>
    </submittedName>
</protein>
<sequence>MAHARRKFHDVHVRTPTVVTTEALRRFGELYAIEAEIRGSPAAERLAVRREKSVPLMASLDNWWREQAAVMSSASGLKGAFTYLENNWDALNEFCRNGWVEIDNNIAENALRVVALGRKNYLFVGSASGGENAAIMYTLIVTCKLNGIDPESYLRYVIREISEWPSNRLRDLLPWSLELPLVKADLNRGLVKAFNQHQL</sequence>
<evidence type="ECO:0000259" key="1">
    <source>
        <dbReference type="Pfam" id="PF03050"/>
    </source>
</evidence>
<dbReference type="EMBL" id="DAAROH010000059">
    <property type="protein sequence ID" value="HAE3210437.1"/>
    <property type="molecule type" value="Genomic_DNA"/>
</dbReference>
<name>A0A729G5Q9_SALHO</name>
<organism evidence="3">
    <name type="scientific">Salmonella enterica subsp. houtenae serovar 48:z4,z32:-</name>
    <dbReference type="NCBI Taxonomy" id="2577535"/>
    <lineage>
        <taxon>Bacteria</taxon>
        <taxon>Pseudomonadati</taxon>
        <taxon>Pseudomonadota</taxon>
        <taxon>Gammaproteobacteria</taxon>
        <taxon>Enterobacterales</taxon>
        <taxon>Enterobacteriaceae</taxon>
        <taxon>Salmonella</taxon>
    </lineage>
</organism>
<gene>
    <name evidence="3" type="ORF">G3451_004469</name>
</gene>
<dbReference type="Pfam" id="PF13817">
    <property type="entry name" value="DDE_Tnp_IS66_C"/>
    <property type="match status" value="1"/>
</dbReference>
<dbReference type="InterPro" id="IPR039552">
    <property type="entry name" value="IS66_C"/>
</dbReference>
<dbReference type="PANTHER" id="PTHR33678:SF1">
    <property type="entry name" value="BLL1576 PROTEIN"/>
    <property type="match status" value="1"/>
</dbReference>
<dbReference type="AlphaFoldDB" id="A0A729G5Q9"/>